<evidence type="ECO:0000256" key="1">
    <source>
        <dbReference type="ARBA" id="ARBA00004477"/>
    </source>
</evidence>
<sequence>MYYLAERVDFGKHKRALFTFLPSALCGAVAVLFRQNNVIWVGFVAGTTLVRFLETKHASFIYSSASTHGQTNGEPLFGRLPSILSRAIRVGHTDIFSLMIHLWSFTGVIICFMIFVIKNGSIVLGKNRSPLWILVYFVAVCLTLVPSPLVEGGEAIRNASHPIMLPPITATTNAVPSQSQRISTLEYFQPTSKPKTTLSFAEVAAATGSTAKEDSHRNVPSYPSNHVACWVVLNRQRVLANDLIGLRVAKTFVGHGRFLGQVIKFDEEMLSYTISYADGDQEVLSIEDTLEILVQDDVERPDPKAIAALRDRVNDISGMETAFSTASMASLDVDNQRENSHKQVTEREAQFVQSLFETEALPVLLREGWRLDQAPEGAKQHYIAPSRDPQSTGLALSETRFTSPLQAVEYIASDPDLLRLCFPPNVHGAILSLFSVSNQEAFDQYGSREIAGYRPARHTSTAVEQHVKFDQRTCHSFPDLRTINTSDPNATYIRGMSKNMDYVREHQPNLLHSSGCTGGSNQGQMDSASFYRQMKVTPTDMYSSSLPTTSHTAPGFMSYNAPNRQAFNRDISMQDVDRHGVTTTSNPVMVPSSHSGTQLPIGITCLS</sequence>
<comment type="catalytic activity">
    <reaction evidence="13">
        <text>an alpha-D-Glc-(1-&gt;3)-alpha-D-Glc-(1-&gt;3)-alpha-D-Man-(1-&gt;2)-alpha-D-Man-(1-&gt;2)-alpha-D-Man-(1-&gt;3)-[alpha-D-Man-(1-&gt;2)-alpha-D-Man-(1-&gt;3)-[alpha-D-Man-(1-&gt;2)-alpha-D-Man-(1-&gt;6)]-alpha-D-Man-(1-&gt;6)]-beta-D-Man-(1-&gt;4)-beta-D-GlcNAc-(1-&gt;4)-alpha-D-GlcNAc-diphospho-di-trans,poly-cis-dolichol + a di-trans,poly-cis-dolichyl beta-D-glucosyl phosphate = a alpha-D-Glc-(1-&gt;2)-alpha-D-Glc-(1-&gt;3)-alpha-D-Glc-(1-&gt;3)-alpha-D-Man-(1-&gt;2)-alpha-D-Man-(1-&gt;2)-alpha-D-Man-(1-&gt;3)-[alpha-D-Man-(1-&gt;2)-alpha-D-Man-(1-&gt;3)-[alpha-D-Man-(1-&gt;2)-alpha-D-Man-(1-&gt;6)]-alpha-D-Man-(1-&gt;6)]-beta-D-Man-(1-&gt;4)-beta-D-GlcNAc-(1-&gt;4)-alpha-D-GlcNAc-diphospho-di-trans,poly-cis-dolichol + a di-trans,poly-cis-dolichyl phosphate + H(+)</text>
        <dbReference type="Rhea" id="RHEA:29543"/>
        <dbReference type="Rhea" id="RHEA-COMP:19498"/>
        <dbReference type="Rhea" id="RHEA-COMP:19502"/>
        <dbReference type="Rhea" id="RHEA-COMP:19512"/>
        <dbReference type="Rhea" id="RHEA-COMP:19522"/>
        <dbReference type="ChEBI" id="CHEBI:15378"/>
        <dbReference type="ChEBI" id="CHEBI:57525"/>
        <dbReference type="ChEBI" id="CHEBI:57683"/>
        <dbReference type="ChEBI" id="CHEBI:132522"/>
        <dbReference type="ChEBI" id="CHEBI:132523"/>
        <dbReference type="EC" id="2.4.1.256"/>
    </reaction>
    <physiologicalReaction direction="left-to-right" evidence="13">
        <dbReference type="Rhea" id="RHEA:29544"/>
    </physiologicalReaction>
</comment>
<dbReference type="PANTHER" id="PTHR12989">
    <property type="entry name" value="ALPHA-1,2-GLUCOSYLTRANSFERASE ALG10"/>
    <property type="match status" value="1"/>
</dbReference>
<dbReference type="EC" id="2.4.1.256" evidence="4"/>
<comment type="function">
    <text evidence="12">Dol-P-Glc:Glc(2)Man(9)GlcNAc(2)-PP-Dol alpha-1,2-glucosyltransferase that operates in the biosynthetic pathway of dolichol-linked oligosaccharides, the glycan precursors employed in protein asparagine (N)-glycosylation. The assembly of dolichol-linked oligosaccharides begins on the cytosolic side of the endoplasmic reticulum membrane and finishes in its lumen. The sequential addition of sugars to dolichol pyrophosphate produces dolichol-linked oligosaccharides containing fourteen sugars, including two GlcNAcs, nine mannoses and three glucoses. Once assembled, the oligosaccharide is transferred from the lipid to nascent proteins by oligosaccharyltransferases. In the lumen of the endoplasmic reticulum, adds the third and last glucose residue from dolichyl phosphate glucose (Dol-P-Glc) onto the lipid-linked oligosaccharide intermediate Glc(2)Man(9)GlcNAc(2)-PP-Dol to produce Glc(3)Man(9)GlcNAc(2)-PP-Dol.</text>
</comment>
<evidence type="ECO:0000256" key="10">
    <source>
        <dbReference type="ARBA" id="ARBA00022989"/>
    </source>
</evidence>
<name>A0A024GED2_9STRA</name>
<dbReference type="InterPro" id="IPR016900">
    <property type="entry name" value="Alg10"/>
</dbReference>
<dbReference type="Pfam" id="PF21743">
    <property type="entry name" value="PTM_DIR17_Tudor"/>
    <property type="match status" value="1"/>
</dbReference>
<evidence type="ECO:0000256" key="4">
    <source>
        <dbReference type="ARBA" id="ARBA00011967"/>
    </source>
</evidence>
<keyword evidence="7" id="KW-0808">Transferase</keyword>
<dbReference type="AlphaFoldDB" id="A0A024GED2"/>
<dbReference type="PANTHER" id="PTHR12989:SF10">
    <property type="entry name" value="DOL-P-GLC:GLC(2)MAN(9)GLCNAC(2)-PP-DOL ALPHA-1,2-GLUCOSYLTRANSFERASE-RELATED"/>
    <property type="match status" value="1"/>
</dbReference>
<evidence type="ECO:0000256" key="6">
    <source>
        <dbReference type="ARBA" id="ARBA00022676"/>
    </source>
</evidence>
<accession>A0A024GED2</accession>
<evidence type="ECO:0000313" key="16">
    <source>
        <dbReference type="EMBL" id="CCI45034.1"/>
    </source>
</evidence>
<evidence type="ECO:0000256" key="13">
    <source>
        <dbReference type="ARBA" id="ARBA00048064"/>
    </source>
</evidence>
<feature type="transmembrane region" description="Helical" evidence="14">
    <location>
        <begin position="95"/>
        <end position="117"/>
    </location>
</feature>
<gene>
    <name evidence="16" type="ORF">BN9_058810</name>
</gene>
<evidence type="ECO:0000256" key="3">
    <source>
        <dbReference type="ARBA" id="ARBA00010600"/>
    </source>
</evidence>
<dbReference type="GO" id="GO:0006488">
    <property type="term" value="P:dolichol-linked oligosaccharide biosynthetic process"/>
    <property type="evidence" value="ECO:0007669"/>
    <property type="project" value="InterPro"/>
</dbReference>
<evidence type="ECO:0000259" key="15">
    <source>
        <dbReference type="Pfam" id="PF21743"/>
    </source>
</evidence>
<protein>
    <recommendedName>
        <fullName evidence="5">Dol-P-Glc:Glc(2)Man(9)GlcNAc(2)-PP-Dol alpha-1,2-glucosyltransferase</fullName>
        <ecNumber evidence="4">2.4.1.256</ecNumber>
    </recommendedName>
</protein>
<dbReference type="Proteomes" id="UP000053237">
    <property type="component" value="Unassembled WGS sequence"/>
</dbReference>
<dbReference type="EMBL" id="CAIX01000086">
    <property type="protein sequence ID" value="CCI45034.1"/>
    <property type="molecule type" value="Genomic_DNA"/>
</dbReference>
<keyword evidence="11 14" id="KW-0472">Membrane</keyword>
<evidence type="ECO:0000256" key="2">
    <source>
        <dbReference type="ARBA" id="ARBA00004922"/>
    </source>
</evidence>
<evidence type="ECO:0000256" key="7">
    <source>
        <dbReference type="ARBA" id="ARBA00022679"/>
    </source>
</evidence>
<comment type="pathway">
    <text evidence="2">Protein modification; protein glycosylation.</text>
</comment>
<evidence type="ECO:0000256" key="12">
    <source>
        <dbReference type="ARBA" id="ARBA00044727"/>
    </source>
</evidence>
<dbReference type="GO" id="GO:0005789">
    <property type="term" value="C:endoplasmic reticulum membrane"/>
    <property type="evidence" value="ECO:0007669"/>
    <property type="project" value="UniProtKB-SubCell"/>
</dbReference>
<proteinExistence type="inferred from homology"/>
<keyword evidence="8 14" id="KW-0812">Transmembrane</keyword>
<keyword evidence="9" id="KW-0256">Endoplasmic reticulum</keyword>
<comment type="caution">
    <text evidence="16">The sequence shown here is derived from an EMBL/GenBank/DDBJ whole genome shotgun (WGS) entry which is preliminary data.</text>
</comment>
<evidence type="ECO:0000256" key="11">
    <source>
        <dbReference type="ARBA" id="ARBA00023136"/>
    </source>
</evidence>
<keyword evidence="17" id="KW-1185">Reference proteome</keyword>
<comment type="subcellular location">
    <subcellularLocation>
        <location evidence="1">Endoplasmic reticulum membrane</location>
        <topology evidence="1">Multi-pass membrane protein</topology>
    </subcellularLocation>
</comment>
<evidence type="ECO:0000256" key="14">
    <source>
        <dbReference type="SAM" id="Phobius"/>
    </source>
</evidence>
<evidence type="ECO:0000256" key="9">
    <source>
        <dbReference type="ARBA" id="ARBA00022824"/>
    </source>
</evidence>
<dbReference type="Pfam" id="PF04922">
    <property type="entry name" value="DIE2_ALG10"/>
    <property type="match status" value="1"/>
</dbReference>
<feature type="domain" description="PTM/DIR17-like Tudor" evidence="15">
    <location>
        <begin position="245"/>
        <end position="293"/>
    </location>
</feature>
<comment type="similarity">
    <text evidence="3">Belongs to the ALG10 glucosyltransferase family.</text>
</comment>
<keyword evidence="6" id="KW-0328">Glycosyltransferase</keyword>
<evidence type="ECO:0000256" key="8">
    <source>
        <dbReference type="ARBA" id="ARBA00022692"/>
    </source>
</evidence>
<feature type="transmembrane region" description="Helical" evidence="14">
    <location>
        <begin position="129"/>
        <end position="150"/>
    </location>
</feature>
<keyword evidence="10 14" id="KW-1133">Transmembrane helix</keyword>
<evidence type="ECO:0000256" key="5">
    <source>
        <dbReference type="ARBA" id="ARBA00018512"/>
    </source>
</evidence>
<reference evidence="16 17" key="1">
    <citation type="submission" date="2012-05" db="EMBL/GenBank/DDBJ databases">
        <title>Recombination and specialization in a pathogen metapopulation.</title>
        <authorList>
            <person name="Gardiner A."/>
            <person name="Kemen E."/>
            <person name="Schultz-Larsen T."/>
            <person name="MacLean D."/>
            <person name="Van Oosterhout C."/>
            <person name="Jones J.D.G."/>
        </authorList>
    </citation>
    <scope>NUCLEOTIDE SEQUENCE [LARGE SCALE GENOMIC DNA]</scope>
    <source>
        <strain evidence="16 17">Ac Nc2</strain>
    </source>
</reference>
<dbReference type="OrthoDB" id="168165at2759"/>
<organism evidence="16 17">
    <name type="scientific">Albugo candida</name>
    <dbReference type="NCBI Taxonomy" id="65357"/>
    <lineage>
        <taxon>Eukaryota</taxon>
        <taxon>Sar</taxon>
        <taxon>Stramenopiles</taxon>
        <taxon>Oomycota</taxon>
        <taxon>Peronosporomycetes</taxon>
        <taxon>Albuginales</taxon>
        <taxon>Albuginaceae</taxon>
        <taxon>Albugo</taxon>
    </lineage>
</organism>
<dbReference type="InParanoid" id="A0A024GED2"/>
<feature type="transmembrane region" description="Helical" evidence="14">
    <location>
        <begin position="16"/>
        <end position="33"/>
    </location>
</feature>
<dbReference type="InterPro" id="IPR047365">
    <property type="entry name" value="Tudor_AtPTM-like"/>
</dbReference>
<evidence type="ECO:0000313" key="17">
    <source>
        <dbReference type="Proteomes" id="UP000053237"/>
    </source>
</evidence>
<dbReference type="GO" id="GO:0106073">
    <property type="term" value="F:dolichyl pyrophosphate Glc2Man9GlcNAc2 alpha-1,2-glucosyltransferase activity"/>
    <property type="evidence" value="ECO:0007669"/>
    <property type="project" value="UniProtKB-EC"/>
</dbReference>